<dbReference type="GO" id="GO:0006730">
    <property type="term" value="P:one-carbon metabolic process"/>
    <property type="evidence" value="ECO:0007669"/>
    <property type="project" value="UniProtKB-KW"/>
</dbReference>
<evidence type="ECO:0000313" key="12">
    <source>
        <dbReference type="Proteomes" id="UP000199344"/>
    </source>
</evidence>
<comment type="catalytic activity">
    <reaction evidence="8">
        <text>(6S)-5,6,7,8-tetrahydrofolate + NADP(+) = 7,8-dihydrofolate + NADPH + H(+)</text>
        <dbReference type="Rhea" id="RHEA:15009"/>
        <dbReference type="ChEBI" id="CHEBI:15378"/>
        <dbReference type="ChEBI" id="CHEBI:57451"/>
        <dbReference type="ChEBI" id="CHEBI:57453"/>
        <dbReference type="ChEBI" id="CHEBI:57783"/>
        <dbReference type="ChEBI" id="CHEBI:58349"/>
        <dbReference type="EC" id="1.5.1.3"/>
    </reaction>
</comment>
<dbReference type="EMBL" id="FNAH01000004">
    <property type="protein sequence ID" value="SDE12995.1"/>
    <property type="molecule type" value="Genomic_DNA"/>
</dbReference>
<dbReference type="InterPro" id="IPR024072">
    <property type="entry name" value="DHFR-like_dom_sf"/>
</dbReference>
<dbReference type="OrthoDB" id="9804315at2"/>
<keyword evidence="6 8" id="KW-0560">Oxidoreductase</keyword>
<dbReference type="InterPro" id="IPR001796">
    <property type="entry name" value="DHFR_dom"/>
</dbReference>
<gene>
    <name evidence="11" type="ORF">SAMN05421538_104107</name>
</gene>
<accession>A0A1G7AG24</accession>
<dbReference type="Proteomes" id="UP000199344">
    <property type="component" value="Unassembled WGS sequence"/>
</dbReference>
<sequence length="158" mass="17906">MLSLIVARARNGAIGRNGDIPWHIPADLAFFKRETLGGALIMGRRTWESLPVRPLKNRLNLAVSSTLEEPDHVVPDLDRAIDVARDRGYARIYGIGGARIYRDLLPRADRLLITEVDLDVPDADTFFPEPEPQDWRRVSEIELDTDGPRSVVGEWLRR</sequence>
<protein>
    <recommendedName>
        <fullName evidence="3 8">Dihydrofolate reductase</fullName>
        <ecNumber evidence="3 8">1.5.1.3</ecNumber>
    </recommendedName>
</protein>
<evidence type="ECO:0000256" key="7">
    <source>
        <dbReference type="ARBA" id="ARBA00025067"/>
    </source>
</evidence>
<feature type="domain" description="DHFR" evidence="10">
    <location>
        <begin position="1"/>
        <end position="158"/>
    </location>
</feature>
<evidence type="ECO:0000256" key="5">
    <source>
        <dbReference type="ARBA" id="ARBA00022857"/>
    </source>
</evidence>
<name>A0A1G7AG24_9RHOB</name>
<dbReference type="GO" id="GO:0046655">
    <property type="term" value="P:folic acid metabolic process"/>
    <property type="evidence" value="ECO:0007669"/>
    <property type="project" value="TreeGrafter"/>
</dbReference>
<dbReference type="PRINTS" id="PR00070">
    <property type="entry name" value="DHFR"/>
</dbReference>
<comment type="similarity">
    <text evidence="2 8 9">Belongs to the dihydrofolate reductase family.</text>
</comment>
<dbReference type="PANTHER" id="PTHR48069">
    <property type="entry name" value="DIHYDROFOLATE REDUCTASE"/>
    <property type="match status" value="1"/>
</dbReference>
<dbReference type="GO" id="GO:0046654">
    <property type="term" value="P:tetrahydrofolate biosynthetic process"/>
    <property type="evidence" value="ECO:0007669"/>
    <property type="project" value="UniProtKB-UniPathway"/>
</dbReference>
<evidence type="ECO:0000256" key="6">
    <source>
        <dbReference type="ARBA" id="ARBA00023002"/>
    </source>
</evidence>
<evidence type="ECO:0000313" key="11">
    <source>
        <dbReference type="EMBL" id="SDE12995.1"/>
    </source>
</evidence>
<dbReference type="SUPFAM" id="SSF53597">
    <property type="entry name" value="Dihydrofolate reductase-like"/>
    <property type="match status" value="1"/>
</dbReference>
<keyword evidence="4 8" id="KW-0554">One-carbon metabolism</keyword>
<dbReference type="EC" id="1.5.1.3" evidence="3 8"/>
<dbReference type="AlphaFoldDB" id="A0A1G7AG24"/>
<dbReference type="Pfam" id="PF00186">
    <property type="entry name" value="DHFR_1"/>
    <property type="match status" value="1"/>
</dbReference>
<dbReference type="CDD" id="cd00209">
    <property type="entry name" value="DHFR"/>
    <property type="match status" value="1"/>
</dbReference>
<evidence type="ECO:0000256" key="1">
    <source>
        <dbReference type="ARBA" id="ARBA00004903"/>
    </source>
</evidence>
<dbReference type="PROSITE" id="PS00075">
    <property type="entry name" value="DHFR_1"/>
    <property type="match status" value="1"/>
</dbReference>
<dbReference type="InterPro" id="IPR012259">
    <property type="entry name" value="DHFR"/>
</dbReference>
<dbReference type="PANTHER" id="PTHR48069:SF3">
    <property type="entry name" value="DIHYDROFOLATE REDUCTASE"/>
    <property type="match status" value="1"/>
</dbReference>
<evidence type="ECO:0000256" key="9">
    <source>
        <dbReference type="RuleBase" id="RU004474"/>
    </source>
</evidence>
<proteinExistence type="inferred from homology"/>
<organism evidence="11 12">
    <name type="scientific">Paracoccus isoporae</name>
    <dbReference type="NCBI Taxonomy" id="591205"/>
    <lineage>
        <taxon>Bacteria</taxon>
        <taxon>Pseudomonadati</taxon>
        <taxon>Pseudomonadota</taxon>
        <taxon>Alphaproteobacteria</taxon>
        <taxon>Rhodobacterales</taxon>
        <taxon>Paracoccaceae</taxon>
        <taxon>Paracoccus</taxon>
    </lineage>
</organism>
<dbReference type="GO" id="GO:0050661">
    <property type="term" value="F:NADP binding"/>
    <property type="evidence" value="ECO:0007669"/>
    <property type="project" value="InterPro"/>
</dbReference>
<dbReference type="UniPathway" id="UPA00077">
    <property type="reaction ID" value="UER00158"/>
</dbReference>
<dbReference type="PIRSF" id="PIRSF000194">
    <property type="entry name" value="DHFR"/>
    <property type="match status" value="1"/>
</dbReference>
<reference evidence="11 12" key="1">
    <citation type="submission" date="2016-10" db="EMBL/GenBank/DDBJ databases">
        <authorList>
            <person name="de Groot N.N."/>
        </authorList>
    </citation>
    <scope>NUCLEOTIDE SEQUENCE [LARGE SCALE GENOMIC DNA]</scope>
    <source>
        <strain evidence="11 12">DSM 22220</strain>
    </source>
</reference>
<evidence type="ECO:0000256" key="2">
    <source>
        <dbReference type="ARBA" id="ARBA00009539"/>
    </source>
</evidence>
<dbReference type="PROSITE" id="PS51330">
    <property type="entry name" value="DHFR_2"/>
    <property type="match status" value="1"/>
</dbReference>
<evidence type="ECO:0000256" key="3">
    <source>
        <dbReference type="ARBA" id="ARBA00012856"/>
    </source>
</evidence>
<dbReference type="GO" id="GO:0004146">
    <property type="term" value="F:dihydrofolate reductase activity"/>
    <property type="evidence" value="ECO:0007669"/>
    <property type="project" value="UniProtKB-EC"/>
</dbReference>
<comment type="function">
    <text evidence="7 8">Key enzyme in folate metabolism. Catalyzes an essential reaction for de novo glycine and purine synthesis, and for DNA precursor synthesis.</text>
</comment>
<evidence type="ECO:0000256" key="8">
    <source>
        <dbReference type="PIRNR" id="PIRNR000194"/>
    </source>
</evidence>
<dbReference type="Gene3D" id="3.40.430.10">
    <property type="entry name" value="Dihydrofolate Reductase, subunit A"/>
    <property type="match status" value="1"/>
</dbReference>
<dbReference type="RefSeq" id="WP_090522786.1">
    <property type="nucleotide sequence ID" value="NZ_FNAH01000004.1"/>
</dbReference>
<dbReference type="STRING" id="591205.SAMN05421538_104107"/>
<comment type="pathway">
    <text evidence="1 8">Cofactor biosynthesis; tetrahydrofolate biosynthesis; 5,6,7,8-tetrahydrofolate from 7,8-dihydrofolate: step 1/1.</text>
</comment>
<keyword evidence="12" id="KW-1185">Reference proteome</keyword>
<keyword evidence="5 8" id="KW-0521">NADP</keyword>
<evidence type="ECO:0000256" key="4">
    <source>
        <dbReference type="ARBA" id="ARBA00022563"/>
    </source>
</evidence>
<dbReference type="InterPro" id="IPR017925">
    <property type="entry name" value="DHFR_CS"/>
</dbReference>
<evidence type="ECO:0000259" key="10">
    <source>
        <dbReference type="PROSITE" id="PS51330"/>
    </source>
</evidence>
<dbReference type="GO" id="GO:0046452">
    <property type="term" value="P:dihydrofolate metabolic process"/>
    <property type="evidence" value="ECO:0007669"/>
    <property type="project" value="TreeGrafter"/>
</dbReference>